<evidence type="ECO:0000259" key="1">
    <source>
        <dbReference type="Pfam" id="PF13966"/>
    </source>
</evidence>
<dbReference type="STRING" id="3818.A0A445AKP8"/>
<keyword evidence="3" id="KW-1185">Reference proteome</keyword>
<comment type="caution">
    <text evidence="2">The sequence shown here is derived from an EMBL/GenBank/DDBJ whole genome shotgun (WGS) entry which is preliminary data.</text>
</comment>
<dbReference type="Proteomes" id="UP000289738">
    <property type="component" value="Chromosome B02"/>
</dbReference>
<proteinExistence type="predicted"/>
<accession>A0A445AKP8</accession>
<name>A0A445AKP8_ARAHY</name>
<sequence length="386" mass="44453">MEWSSRKFKRADKEIERKKIELHQIQEAGRNASWIWKSLLEGRDFLRRKGSWSIGNGAEVDIWEDNWVAGIKKLGRGGEGGIRKVSELIREGEGWDRNKIKEIFHGSVAELITKTHISLINKKGYFVWQHRNNGQYTVRTGYHAAKEEKDSKEEGRICKASTSQDWREVWEAIWRLSVPQKVRIFLWKAVHRILPVNTNLHQRRITATPSCSICQKEDETIEHALLLCLWTRAVWFGSSIQIVPTAYNVRSFGEWMMDKIRRIKTETGSEQGRILCNLGCVCWCIWKARNQHIFQQTEIKYLTAEFHKATQGSITTNIPGTSRGGVRKRFTWRPPPKNRLKVNTDAAFHRDTGTVALAVVVKDWQGNVITGTTATFKTISPLTAEA</sequence>
<gene>
    <name evidence="2" type="ORF">Ahy_B02g061353</name>
</gene>
<dbReference type="AlphaFoldDB" id="A0A445AKP8"/>
<dbReference type="InterPro" id="IPR026960">
    <property type="entry name" value="RVT-Znf"/>
</dbReference>
<dbReference type="Pfam" id="PF13966">
    <property type="entry name" value="zf-RVT"/>
    <property type="match status" value="1"/>
</dbReference>
<protein>
    <recommendedName>
        <fullName evidence="1">Reverse transcriptase zinc-binding domain-containing protein</fullName>
    </recommendedName>
</protein>
<evidence type="ECO:0000313" key="2">
    <source>
        <dbReference type="EMBL" id="RYR27027.1"/>
    </source>
</evidence>
<evidence type="ECO:0000313" key="3">
    <source>
        <dbReference type="Proteomes" id="UP000289738"/>
    </source>
</evidence>
<organism evidence="2 3">
    <name type="scientific">Arachis hypogaea</name>
    <name type="common">Peanut</name>
    <dbReference type="NCBI Taxonomy" id="3818"/>
    <lineage>
        <taxon>Eukaryota</taxon>
        <taxon>Viridiplantae</taxon>
        <taxon>Streptophyta</taxon>
        <taxon>Embryophyta</taxon>
        <taxon>Tracheophyta</taxon>
        <taxon>Spermatophyta</taxon>
        <taxon>Magnoliopsida</taxon>
        <taxon>eudicotyledons</taxon>
        <taxon>Gunneridae</taxon>
        <taxon>Pentapetalae</taxon>
        <taxon>rosids</taxon>
        <taxon>fabids</taxon>
        <taxon>Fabales</taxon>
        <taxon>Fabaceae</taxon>
        <taxon>Papilionoideae</taxon>
        <taxon>50 kb inversion clade</taxon>
        <taxon>dalbergioids sensu lato</taxon>
        <taxon>Dalbergieae</taxon>
        <taxon>Pterocarpus clade</taxon>
        <taxon>Arachis</taxon>
    </lineage>
</organism>
<dbReference type="EMBL" id="SDMP01000012">
    <property type="protein sequence ID" value="RYR27027.1"/>
    <property type="molecule type" value="Genomic_DNA"/>
</dbReference>
<feature type="domain" description="Reverse transcriptase zinc-binding" evidence="1">
    <location>
        <begin position="164"/>
        <end position="235"/>
    </location>
</feature>
<reference evidence="2 3" key="1">
    <citation type="submission" date="2019-01" db="EMBL/GenBank/DDBJ databases">
        <title>Sequencing of cultivated peanut Arachis hypogaea provides insights into genome evolution and oil improvement.</title>
        <authorList>
            <person name="Chen X."/>
        </authorList>
    </citation>
    <scope>NUCLEOTIDE SEQUENCE [LARGE SCALE GENOMIC DNA]</scope>
    <source>
        <strain evidence="3">cv. Fuhuasheng</strain>
        <tissue evidence="2">Leaves</tissue>
    </source>
</reference>